<dbReference type="GeneID" id="34447747"/>
<dbReference type="InterPro" id="IPR008914">
    <property type="entry name" value="PEBP"/>
</dbReference>
<dbReference type="SUPFAM" id="SSF49777">
    <property type="entry name" value="PEBP-like"/>
    <property type="match status" value="1"/>
</dbReference>
<dbReference type="AlphaFoldDB" id="A0A1F8A7B8"/>
<dbReference type="Pfam" id="PF01161">
    <property type="entry name" value="PBP"/>
    <property type="match status" value="1"/>
</dbReference>
<organism evidence="1 2">
    <name type="scientific">Aspergillus bombycis</name>
    <dbReference type="NCBI Taxonomy" id="109264"/>
    <lineage>
        <taxon>Eukaryota</taxon>
        <taxon>Fungi</taxon>
        <taxon>Dikarya</taxon>
        <taxon>Ascomycota</taxon>
        <taxon>Pezizomycotina</taxon>
        <taxon>Eurotiomycetes</taxon>
        <taxon>Eurotiomycetidae</taxon>
        <taxon>Eurotiales</taxon>
        <taxon>Aspergillaceae</taxon>
        <taxon>Aspergillus</taxon>
    </lineage>
</organism>
<comment type="caution">
    <text evidence="1">The sequence shown here is derived from an EMBL/GenBank/DDBJ whole genome shotgun (WGS) entry which is preliminary data.</text>
</comment>
<gene>
    <name evidence="1" type="ORF">ABOM_004357</name>
</gene>
<dbReference type="OrthoDB" id="10251855at2759"/>
<dbReference type="InterPro" id="IPR049556">
    <property type="entry name" value="PhiB"/>
</dbReference>
<dbReference type="PANTHER" id="PTHR30289:SF13">
    <property type="entry name" value="PEBP-LIKE PROTEIN"/>
    <property type="match status" value="1"/>
</dbReference>
<sequence>MVTRILLYLQYFLGRLLYHIRGHDAGQIIRTSAFENLPLSNMQLEATECGPSGSSMLPHHTCLAADNNGSFPELRWTPPPKVEVKEYILISEDIDPPIPRFVVMHGLFYAIPPTITGVLPSDTEQGRNTREHVTRSGWRYVPNLLGSSYIGPAPPLGHGAHRYIFTIVALSQSIWLDHSQRVSQKQITKAMIGKVVGWGQWVGHFERPWPS</sequence>
<proteinExistence type="predicted"/>
<dbReference type="RefSeq" id="XP_022391377.1">
    <property type="nucleotide sequence ID" value="XM_022531487.1"/>
</dbReference>
<dbReference type="PANTHER" id="PTHR30289">
    <property type="entry name" value="UNCHARACTERIZED PROTEIN YBCL-RELATED"/>
    <property type="match status" value="1"/>
</dbReference>
<dbReference type="InterPro" id="IPR036610">
    <property type="entry name" value="PEBP-like_sf"/>
</dbReference>
<keyword evidence="2" id="KW-1185">Reference proteome</keyword>
<dbReference type="CDD" id="cd00457">
    <property type="entry name" value="PEBP"/>
    <property type="match status" value="1"/>
</dbReference>
<evidence type="ECO:0000313" key="2">
    <source>
        <dbReference type="Proteomes" id="UP000179179"/>
    </source>
</evidence>
<protein>
    <submittedName>
        <fullName evidence="1">Aconitase</fullName>
    </submittedName>
</protein>
<accession>A0A1F8A7B8</accession>
<dbReference type="STRING" id="109264.A0A1F8A7B8"/>
<dbReference type="Gene3D" id="3.90.280.10">
    <property type="entry name" value="PEBP-like"/>
    <property type="match status" value="1"/>
</dbReference>
<dbReference type="Proteomes" id="UP000179179">
    <property type="component" value="Unassembled WGS sequence"/>
</dbReference>
<name>A0A1F8A7B8_9EURO</name>
<reference evidence="1 2" key="1">
    <citation type="journal article" date="2016" name="Genome Biol. Evol.">
        <title>Draft genome sequence of an aflatoxigenic Aspergillus species, A. bombycis.</title>
        <authorList>
            <person name="Moore G.G."/>
            <person name="Mack B.M."/>
            <person name="Beltz S.B."/>
            <person name="Gilbert M.K."/>
        </authorList>
    </citation>
    <scope>NUCLEOTIDE SEQUENCE [LARGE SCALE GENOMIC DNA]</scope>
    <source>
        <strain evidence="2">NRRL 26010</strain>
    </source>
</reference>
<dbReference type="EMBL" id="LYCR01000021">
    <property type="protein sequence ID" value="OGM47660.1"/>
    <property type="molecule type" value="Genomic_DNA"/>
</dbReference>
<evidence type="ECO:0000313" key="1">
    <source>
        <dbReference type="EMBL" id="OGM47660.1"/>
    </source>
</evidence>